<proteinExistence type="predicted"/>
<gene>
    <name evidence="2" type="ORF">CP977_33480</name>
</gene>
<sequence>MKAVGFDAGTGCLDVIPDASAYGTKVRRIAPKLITAANERVPHAGVRSLHVLPPAPGNTGPAITAVDPASSPTVPTPSVSCPGPSAGYRRALEAHRQATFRVDSAPARGPFHRQAT</sequence>
<name>A0ABX6BN08_9ACTN</name>
<evidence type="ECO:0000313" key="3">
    <source>
        <dbReference type="Proteomes" id="UP000326029"/>
    </source>
</evidence>
<evidence type="ECO:0000313" key="2">
    <source>
        <dbReference type="EMBL" id="QEV36479.1"/>
    </source>
</evidence>
<feature type="compositionally biased region" description="Low complexity" evidence="1">
    <location>
        <begin position="70"/>
        <end position="85"/>
    </location>
</feature>
<organism evidence="2 3">
    <name type="scientific">Streptomyces cinereoruber</name>
    <dbReference type="NCBI Taxonomy" id="67260"/>
    <lineage>
        <taxon>Bacteria</taxon>
        <taxon>Bacillati</taxon>
        <taxon>Actinomycetota</taxon>
        <taxon>Actinomycetes</taxon>
        <taxon>Kitasatosporales</taxon>
        <taxon>Streptomycetaceae</taxon>
        <taxon>Streptomyces</taxon>
    </lineage>
</organism>
<reference evidence="2 3" key="1">
    <citation type="submission" date="2017-09" db="EMBL/GenBank/DDBJ databases">
        <authorList>
            <person name="Lee N."/>
            <person name="Cho B.-K."/>
        </authorList>
    </citation>
    <scope>NUCLEOTIDE SEQUENCE [LARGE SCALE GENOMIC DNA]</scope>
    <source>
        <strain evidence="2 3">ATCC 19740</strain>
    </source>
</reference>
<feature type="region of interest" description="Disordered" evidence="1">
    <location>
        <begin position="49"/>
        <end position="87"/>
    </location>
</feature>
<keyword evidence="3" id="KW-1185">Reference proteome</keyword>
<dbReference type="EMBL" id="CP023693">
    <property type="protein sequence ID" value="QEV36479.1"/>
    <property type="molecule type" value="Genomic_DNA"/>
</dbReference>
<dbReference type="Proteomes" id="UP000326029">
    <property type="component" value="Chromosome"/>
</dbReference>
<evidence type="ECO:0008006" key="4">
    <source>
        <dbReference type="Google" id="ProtNLM"/>
    </source>
</evidence>
<protein>
    <recommendedName>
        <fullName evidence="4">ROK family protein</fullName>
    </recommendedName>
</protein>
<accession>A0ABX6BN08</accession>
<evidence type="ECO:0000256" key="1">
    <source>
        <dbReference type="SAM" id="MobiDB-lite"/>
    </source>
</evidence>